<dbReference type="InterPro" id="IPR036844">
    <property type="entry name" value="Hint_dom_sf"/>
</dbReference>
<dbReference type="SUPFAM" id="SSF51294">
    <property type="entry name" value="Hedgehog/intein (Hint) domain"/>
    <property type="match status" value="1"/>
</dbReference>
<keyword evidence="1" id="KW-0677">Repeat</keyword>
<protein>
    <recommendedName>
        <fullName evidence="2">DOMON domain-containing protein</fullName>
    </recommendedName>
</protein>
<dbReference type="Gene3D" id="2.170.16.10">
    <property type="entry name" value="Hedgehog/Intein (Hint) domain"/>
    <property type="match status" value="1"/>
</dbReference>
<accession>A0A7S1XEG0</accession>
<evidence type="ECO:0000313" key="3">
    <source>
        <dbReference type="EMBL" id="CAD9235387.1"/>
    </source>
</evidence>
<dbReference type="PANTHER" id="PTHR24036:SF5">
    <property type="entry name" value="THROMBOMODULIN"/>
    <property type="match status" value="1"/>
</dbReference>
<sequence length="492" mass="53571">MENGVVSIVFKRPVVGVDAGSYDGDYAVEAGKATFITWALGPVDSGTGYPLFHNIEYPRTDVSIEFGRSPVDHCQESLVSTEESVNGISRPYISGNTTLVARIGPSGGKRGYQAITGRPGWGIAWYMNDILIPVIGLERGTTYTFVTQGGGDEQHPFYITSSSEGGFSQETPAGRLNQTVYAGIGDVVGNSSGIFNWTLLGDGALCEYTGVSEIPANITDFREYLTLLNTSCSTDRDIQSMSKSFEWTPDTSTPDIVYYQCTQHRLLGWKMRVFDAGATNESELVALSDALLMTTLNASGTPAPGGVCFPALARVELDTGATIPMERLKIGDRVRTTSSSFSEVFFFGHRDLEAVHQFLSIETESETGPRTLEMSASHLVFISTASSPKAVAARTLLPGVELISSHGTLERVKSVKTVFRRGLLNPHTLDGRIVVNGFQASCFNSFAPPRWGHALLLLERWAYSLGRSILGDIFFINRPKPFDVLLTPWLRS</sequence>
<evidence type="ECO:0000256" key="1">
    <source>
        <dbReference type="ARBA" id="ARBA00022737"/>
    </source>
</evidence>
<dbReference type="Pfam" id="PF25489">
    <property type="entry name" value="At5g54830"/>
    <property type="match status" value="1"/>
</dbReference>
<proteinExistence type="predicted"/>
<reference evidence="3" key="1">
    <citation type="submission" date="2021-01" db="EMBL/GenBank/DDBJ databases">
        <authorList>
            <person name="Corre E."/>
            <person name="Pelletier E."/>
            <person name="Niang G."/>
            <person name="Scheremetjew M."/>
            <person name="Finn R."/>
            <person name="Kale V."/>
            <person name="Holt S."/>
            <person name="Cochrane G."/>
            <person name="Meng A."/>
            <person name="Brown T."/>
            <person name="Cohen L."/>
        </authorList>
    </citation>
    <scope>NUCLEOTIDE SEQUENCE</scope>
    <source>
        <strain evidence="3">SAG 36.94</strain>
    </source>
</reference>
<dbReference type="Pfam" id="PF01079">
    <property type="entry name" value="Hint"/>
    <property type="match status" value="1"/>
</dbReference>
<dbReference type="InterPro" id="IPR003587">
    <property type="entry name" value="Hint_dom_N"/>
</dbReference>
<organism evidence="3">
    <name type="scientific">Compsopogon caeruleus</name>
    <dbReference type="NCBI Taxonomy" id="31354"/>
    <lineage>
        <taxon>Eukaryota</taxon>
        <taxon>Rhodophyta</taxon>
        <taxon>Compsopogonophyceae</taxon>
        <taxon>Compsopogonales</taxon>
        <taxon>Compsopogonaceae</taxon>
        <taxon>Compsopogon</taxon>
    </lineage>
</organism>
<dbReference type="CDD" id="cd00081">
    <property type="entry name" value="Hint"/>
    <property type="match status" value="1"/>
</dbReference>
<feature type="domain" description="DOMON" evidence="2">
    <location>
        <begin position="1"/>
        <end position="41"/>
    </location>
</feature>
<dbReference type="PANTHER" id="PTHR24036">
    <property type="entry name" value="SKELETOR-RELATED"/>
    <property type="match status" value="1"/>
</dbReference>
<evidence type="ECO:0000259" key="2">
    <source>
        <dbReference type="PROSITE" id="PS50836"/>
    </source>
</evidence>
<dbReference type="GO" id="GO:0016540">
    <property type="term" value="P:protein autoprocessing"/>
    <property type="evidence" value="ECO:0007669"/>
    <property type="project" value="InterPro"/>
</dbReference>
<dbReference type="EMBL" id="HBGH01013321">
    <property type="protein sequence ID" value="CAD9235387.1"/>
    <property type="molecule type" value="Transcribed_RNA"/>
</dbReference>
<name>A0A7S1XEG0_9RHOD</name>
<dbReference type="PROSITE" id="PS50836">
    <property type="entry name" value="DOMON"/>
    <property type="match status" value="1"/>
</dbReference>
<dbReference type="AlphaFoldDB" id="A0A7S1XEG0"/>
<dbReference type="InterPro" id="IPR057443">
    <property type="entry name" value="At5g54830-like"/>
</dbReference>
<dbReference type="InterPro" id="IPR052126">
    <property type="entry name" value="Spindle_Org/Thrombomodulin"/>
</dbReference>
<dbReference type="SMART" id="SM00306">
    <property type="entry name" value="HintN"/>
    <property type="match status" value="1"/>
</dbReference>
<dbReference type="InterPro" id="IPR001767">
    <property type="entry name" value="Hedgehog_Hint"/>
</dbReference>
<dbReference type="InterPro" id="IPR005018">
    <property type="entry name" value="DOMON_domain"/>
</dbReference>
<gene>
    <name evidence="3" type="ORF">CCAE0312_LOCUS7478</name>
</gene>